<comment type="caution">
    <text evidence="1">The sequence shown here is derived from an EMBL/GenBank/DDBJ whole genome shotgun (WGS) entry which is preliminary data.</text>
</comment>
<accession>A0A9P9EAW7</accession>
<sequence>MIPLSPDPSLHYEIPRILSAARYHGADIAEVLQAASSIDHTNLSSQAQAIDSTRHPVSARDVFFVRRRTTALPTFTCTENPSDSRINELRELRPGAILAIYYAADNSSAPKPTVRVGTGYDGSQEEILHVFGFLALERGYNVITYEGPGKPLVHRTQNLGFITEWEKVVTPVVDYLVLRLDVGALKNRRYRPAAFEHRIVATIAVDGIYDLYKAYSRAMPPPMLAALESGERGKLDDIVREALASDSIVVSVRWGIEQGLWSFNVNSASEWMEMTRAITLKGTEHLIQCLIWVGEAESDQFFHGQPEKARDALGDKATYVSLTSKDAAGNHCHVGAQVLLN</sequence>
<organism evidence="1 2">
    <name type="scientific">Dactylonectria macrodidyma</name>
    <dbReference type="NCBI Taxonomy" id="307937"/>
    <lineage>
        <taxon>Eukaryota</taxon>
        <taxon>Fungi</taxon>
        <taxon>Dikarya</taxon>
        <taxon>Ascomycota</taxon>
        <taxon>Pezizomycotina</taxon>
        <taxon>Sordariomycetes</taxon>
        <taxon>Hypocreomycetidae</taxon>
        <taxon>Hypocreales</taxon>
        <taxon>Nectriaceae</taxon>
        <taxon>Dactylonectria</taxon>
    </lineage>
</organism>
<dbReference type="Gene3D" id="3.40.50.1820">
    <property type="entry name" value="alpha/beta hydrolase"/>
    <property type="match status" value="2"/>
</dbReference>
<proteinExistence type="predicted"/>
<protein>
    <submittedName>
        <fullName evidence="1">2,6-dihydropseudooxynicotine hydrolase</fullName>
    </submittedName>
</protein>
<reference evidence="1" key="1">
    <citation type="journal article" date="2021" name="Nat. Commun.">
        <title>Genetic determinants of endophytism in the Arabidopsis root mycobiome.</title>
        <authorList>
            <person name="Mesny F."/>
            <person name="Miyauchi S."/>
            <person name="Thiergart T."/>
            <person name="Pickel B."/>
            <person name="Atanasova L."/>
            <person name="Karlsson M."/>
            <person name="Huettel B."/>
            <person name="Barry K.W."/>
            <person name="Haridas S."/>
            <person name="Chen C."/>
            <person name="Bauer D."/>
            <person name="Andreopoulos W."/>
            <person name="Pangilinan J."/>
            <person name="LaButti K."/>
            <person name="Riley R."/>
            <person name="Lipzen A."/>
            <person name="Clum A."/>
            <person name="Drula E."/>
            <person name="Henrissat B."/>
            <person name="Kohler A."/>
            <person name="Grigoriev I.V."/>
            <person name="Martin F.M."/>
            <person name="Hacquard S."/>
        </authorList>
    </citation>
    <scope>NUCLEOTIDE SEQUENCE</scope>
    <source>
        <strain evidence="1">MPI-CAGE-AT-0147</strain>
    </source>
</reference>
<keyword evidence="1" id="KW-0378">Hydrolase</keyword>
<evidence type="ECO:0000313" key="2">
    <source>
        <dbReference type="Proteomes" id="UP000738349"/>
    </source>
</evidence>
<dbReference type="GO" id="GO:0016787">
    <property type="term" value="F:hydrolase activity"/>
    <property type="evidence" value="ECO:0007669"/>
    <property type="project" value="UniProtKB-KW"/>
</dbReference>
<gene>
    <name evidence="1" type="ORF">EDB81DRAFT_870729</name>
</gene>
<dbReference type="InterPro" id="IPR029058">
    <property type="entry name" value="AB_hydrolase_fold"/>
</dbReference>
<dbReference type="AlphaFoldDB" id="A0A9P9EAW7"/>
<dbReference type="Proteomes" id="UP000738349">
    <property type="component" value="Unassembled WGS sequence"/>
</dbReference>
<evidence type="ECO:0000313" key="1">
    <source>
        <dbReference type="EMBL" id="KAH7134047.1"/>
    </source>
</evidence>
<dbReference type="OrthoDB" id="249703at2759"/>
<name>A0A9P9EAW7_9HYPO</name>
<keyword evidence="2" id="KW-1185">Reference proteome</keyword>
<dbReference type="SUPFAM" id="SSF53474">
    <property type="entry name" value="alpha/beta-Hydrolases"/>
    <property type="match status" value="1"/>
</dbReference>
<dbReference type="EMBL" id="JAGMUV010000014">
    <property type="protein sequence ID" value="KAH7134047.1"/>
    <property type="molecule type" value="Genomic_DNA"/>
</dbReference>